<keyword evidence="16" id="KW-1185">Reference proteome</keyword>
<dbReference type="FunFam" id="1.20.1560.10:FF:000055">
    <property type="entry name" value="ABC multidrug transporter (Eurofung)"/>
    <property type="match status" value="1"/>
</dbReference>
<evidence type="ECO:0000256" key="5">
    <source>
        <dbReference type="ARBA" id="ARBA00022692"/>
    </source>
</evidence>
<evidence type="ECO:0000256" key="7">
    <source>
        <dbReference type="ARBA" id="ARBA00022840"/>
    </source>
</evidence>
<dbReference type="InterPro" id="IPR003439">
    <property type="entry name" value="ABC_transporter-like_ATP-bd"/>
</dbReference>
<keyword evidence="3" id="KW-0813">Transport</keyword>
<dbReference type="SUPFAM" id="SSF90123">
    <property type="entry name" value="ABC transporter transmembrane region"/>
    <property type="match status" value="2"/>
</dbReference>
<evidence type="ECO:0000256" key="12">
    <source>
        <dbReference type="SAM" id="Phobius"/>
    </source>
</evidence>
<feature type="transmembrane region" description="Helical" evidence="12">
    <location>
        <begin position="1158"/>
        <end position="1183"/>
    </location>
</feature>
<dbReference type="SUPFAM" id="SSF52540">
    <property type="entry name" value="P-loop containing nucleoside triphosphate hydrolases"/>
    <property type="match status" value="2"/>
</dbReference>
<name>U1GX49_ENDPU</name>
<organism evidence="15 16">
    <name type="scientific">Endocarpon pusillum (strain Z07020 / HMAS-L-300199)</name>
    <name type="common">Lichen-forming fungus</name>
    <dbReference type="NCBI Taxonomy" id="1263415"/>
    <lineage>
        <taxon>Eukaryota</taxon>
        <taxon>Fungi</taxon>
        <taxon>Dikarya</taxon>
        <taxon>Ascomycota</taxon>
        <taxon>Pezizomycotina</taxon>
        <taxon>Eurotiomycetes</taxon>
        <taxon>Chaetothyriomycetidae</taxon>
        <taxon>Verrucariales</taxon>
        <taxon>Verrucariaceae</taxon>
        <taxon>Endocarpon</taxon>
    </lineage>
</organism>
<dbReference type="InterPro" id="IPR044726">
    <property type="entry name" value="ABCC_6TM_D2"/>
</dbReference>
<feature type="domain" description="ABC transmembrane type-1" evidence="14">
    <location>
        <begin position="958"/>
        <end position="1220"/>
    </location>
</feature>
<feature type="transmembrane region" description="Helical" evidence="12">
    <location>
        <begin position="132"/>
        <end position="150"/>
    </location>
</feature>
<dbReference type="Pfam" id="PF24357">
    <property type="entry name" value="TMD0_ABC"/>
    <property type="match status" value="1"/>
</dbReference>
<dbReference type="RefSeq" id="XP_007786057.1">
    <property type="nucleotide sequence ID" value="XM_007787867.1"/>
</dbReference>
<dbReference type="GO" id="GO:0140359">
    <property type="term" value="F:ABC-type transporter activity"/>
    <property type="evidence" value="ECO:0007669"/>
    <property type="project" value="InterPro"/>
</dbReference>
<dbReference type="HOGENOM" id="CLU_000604_27_5_1"/>
<dbReference type="Pfam" id="PF00664">
    <property type="entry name" value="ABC_membrane"/>
    <property type="match status" value="1"/>
</dbReference>
<feature type="transmembrane region" description="Helical" evidence="12">
    <location>
        <begin position="1078"/>
        <end position="1098"/>
    </location>
</feature>
<keyword evidence="5 12" id="KW-0812">Transmembrane</keyword>
<feature type="compositionally biased region" description="Polar residues" evidence="11">
    <location>
        <begin position="594"/>
        <end position="605"/>
    </location>
</feature>
<dbReference type="GO" id="GO:0016887">
    <property type="term" value="F:ATP hydrolysis activity"/>
    <property type="evidence" value="ECO:0007669"/>
    <property type="project" value="InterPro"/>
</dbReference>
<feature type="transmembrane region" description="Helical" evidence="12">
    <location>
        <begin position="493"/>
        <end position="519"/>
    </location>
</feature>
<feature type="transmembrane region" description="Helical" evidence="12">
    <location>
        <begin position="162"/>
        <end position="183"/>
    </location>
</feature>
<gene>
    <name evidence="15" type="ORF">EPUS_04481</name>
</gene>
<dbReference type="GeneID" id="19239436"/>
<keyword evidence="8 12" id="KW-1133">Transmembrane helix</keyword>
<evidence type="ECO:0000256" key="8">
    <source>
        <dbReference type="ARBA" id="ARBA00022989"/>
    </source>
</evidence>
<dbReference type="InterPro" id="IPR003593">
    <property type="entry name" value="AAA+_ATPase"/>
</dbReference>
<feature type="domain" description="ABC transmembrane type-1" evidence="14">
    <location>
        <begin position="281"/>
        <end position="559"/>
    </location>
</feature>
<dbReference type="CDD" id="cd03250">
    <property type="entry name" value="ABCC_MRP_domain1"/>
    <property type="match status" value="1"/>
</dbReference>
<evidence type="ECO:0000259" key="13">
    <source>
        <dbReference type="PROSITE" id="PS50893"/>
    </source>
</evidence>
<dbReference type="InterPro" id="IPR011527">
    <property type="entry name" value="ABC1_TM_dom"/>
</dbReference>
<feature type="transmembrane region" description="Helical" evidence="12">
    <location>
        <begin position="1051"/>
        <end position="1072"/>
    </location>
</feature>
<dbReference type="InterPro" id="IPR036640">
    <property type="entry name" value="ABC1_TM_sf"/>
</dbReference>
<dbReference type="InterPro" id="IPR017871">
    <property type="entry name" value="ABC_transporter-like_CS"/>
</dbReference>
<dbReference type="PROSITE" id="PS50929">
    <property type="entry name" value="ABC_TM1F"/>
    <property type="match status" value="2"/>
</dbReference>
<accession>U1GX49</accession>
<dbReference type="CDD" id="cd18580">
    <property type="entry name" value="ABC_6TM_ABCC_D2"/>
    <property type="match status" value="1"/>
</dbReference>
<evidence type="ECO:0000313" key="16">
    <source>
        <dbReference type="Proteomes" id="UP000019373"/>
    </source>
</evidence>
<dbReference type="CDD" id="cd18579">
    <property type="entry name" value="ABC_6TM_ABCC_D1"/>
    <property type="match status" value="1"/>
</dbReference>
<dbReference type="PANTHER" id="PTHR24223:SF269">
    <property type="entry name" value="ABC MULTIDRUG TRANSPORTER (EUROFUNG)-RELATED"/>
    <property type="match status" value="1"/>
</dbReference>
<dbReference type="InterPro" id="IPR056227">
    <property type="entry name" value="TMD0_ABC"/>
</dbReference>
<dbReference type="FunFam" id="1.20.1560.10:FF:000066">
    <property type="entry name" value="ABC multidrug transporter (Eurofung)"/>
    <property type="match status" value="1"/>
</dbReference>
<dbReference type="FunFam" id="3.40.50.300:FF:000838">
    <property type="entry name" value="ABC multidrug transporter (Eurofung)"/>
    <property type="match status" value="1"/>
</dbReference>
<dbReference type="Gene3D" id="1.20.1560.10">
    <property type="entry name" value="ABC transporter type 1, transmembrane domain"/>
    <property type="match status" value="2"/>
</dbReference>
<protein>
    <submittedName>
        <fullName evidence="15">Uncharacterized protein</fullName>
    </submittedName>
</protein>
<dbReference type="PROSITE" id="PS00211">
    <property type="entry name" value="ABC_TRANSPORTER_1"/>
    <property type="match status" value="2"/>
</dbReference>
<dbReference type="InterPro" id="IPR050173">
    <property type="entry name" value="ABC_transporter_C-like"/>
</dbReference>
<dbReference type="PANTHER" id="PTHR24223">
    <property type="entry name" value="ATP-BINDING CASSETTE SUB-FAMILY C"/>
    <property type="match status" value="1"/>
</dbReference>
<keyword evidence="9 12" id="KW-0472">Membrane</keyword>
<feature type="domain" description="ABC transporter" evidence="13">
    <location>
        <begin position="1257"/>
        <end position="1487"/>
    </location>
</feature>
<evidence type="ECO:0000256" key="10">
    <source>
        <dbReference type="ARBA" id="ARBA00023180"/>
    </source>
</evidence>
<dbReference type="InterPro" id="IPR027417">
    <property type="entry name" value="P-loop_NTPase"/>
</dbReference>
<dbReference type="SMART" id="SM00382">
    <property type="entry name" value="AAA"/>
    <property type="match status" value="2"/>
</dbReference>
<evidence type="ECO:0000259" key="14">
    <source>
        <dbReference type="PROSITE" id="PS50929"/>
    </source>
</evidence>
<keyword evidence="10" id="KW-0325">Glycoprotein</keyword>
<feature type="transmembrane region" description="Helical" evidence="12">
    <location>
        <begin position="913"/>
        <end position="935"/>
    </location>
</feature>
<keyword evidence="7" id="KW-0067">ATP-binding</keyword>
<evidence type="ECO:0000256" key="2">
    <source>
        <dbReference type="ARBA" id="ARBA00009726"/>
    </source>
</evidence>
<comment type="similarity">
    <text evidence="2">Belongs to the ABC transporter superfamily. ABCC family. Conjugate transporter (TC 3.A.1.208) subfamily.</text>
</comment>
<dbReference type="eggNOG" id="KOG0054">
    <property type="taxonomic scope" value="Eukaryota"/>
</dbReference>
<evidence type="ECO:0000256" key="1">
    <source>
        <dbReference type="ARBA" id="ARBA00004651"/>
    </source>
</evidence>
<dbReference type="OMA" id="CWQMIIT"/>
<sequence>MAAQFSTCARLDDTFGPHAANCRGDFDFTLQFEETILSILPLAIILIIAPLRIWYLFKKDKKVVQSPVLSLKLISFIAFGAFQLALLVLWVRPSAIRTRTTLATNIVSVVGSLLFCLLSYEEHVKSVQPSLLLNGYLFATLLFDIARARTLWLRQYNHYNEVIAIVFTASVALKAVILLLEAVEKRRILKPRYKAYPPEAISGIYNKSFFWWLNPLFRRGFSNLLFIEDLYTLEKHLAAEYLHERLQRTWDRVTKKGPNSLLGVAFVTLKWPILAVIIPRACLTGLSFCQPFLINRAIILSTEPVTDRTTNVGYGLIGAYILVYTGIAISTGQYQHLTYRAITMARGGLISMLYRKATDLSMKDVDPAVSMTLMSADIERIVQGWQSMHEIWANAVEVAIAIFLLERQLGVACVIPIAISILSMFGSIIAMNFIVSRQAMWLQAIEKRISATSAMIGAMKGIKMSGLKQTLFDNLQNLRVQELNISKKFRKLLIWNMAFAYVTQIFAPIISFALFSVLARNNGSSTTLDTARVFTSLSLFALLAEPLASLIMALVAFMGSVGCFTRIQEFLDKEVRIDSRKKPLDLLHDDLSDGSQPQSIAQKISTGPVPDKHLSLSSKRASNSFPRDDAITVQDGYFGWDPKMEPLLKGITMNVPRQKFTILIGPVGCGKSTLLKALLGEVPSMGGSIQVSSTRVAYCDQTPWHMNGTIQQSIVAVSPFDENWYTTVIRACALHQDLKQLPRGDQTIIGSKGIALSGGQSQRIALARAIYAQKEIVILDDALSGLDASTENHIFHNLLGPDGLLRRLQSTVLVASSSAKRVPYSDHIIALDPAGMIAEQGKFDDLNSTGGYVSTFTLPKPDWDYNPEEDLKASTQTYAYCPPNPQQHTDSLEAEASRRTGDASIYLYYVRSIGWWPTIIFILAITAFIFCLSFPSEYSPLNQPGYDSKPSNVRISDVWVKWWATANMRDPNGRLDYWLGIYGLLGALALVTLIMGCWQLIITMVPKSGEAFHHTLLNAVLSAPMSLFSKTDSGVIVNRFSQDLQLIDMELPIAALNTFATFVLCIAQMVLIGVASKYAAIAFPIVIAVLYVIQKYYLRTSRQLRFMDIESKAPLYSQFTEILSGLATVRAFGWQSALEKKNRELLDRSQRPFYLLYAIQRWLTLVLDLIVATIAVLLIVLVVKLRGTLSAGYVGIALLNVIMFSQSIKLLVTFWTLLETHIGAIARIKIFQEDSVPEDLSTENGITPPSWPSKGAIDFSQVSAAYKPTELVLKEVSLSINAGEKIGICGRTGSGKSSLILTLFRMIEMTSGRITIDGIDISTIPRQDIRSKIVGVSQDAFLLKGSVRLNADPYQTQPDEAIYSALKSVHLLSIVDEKGGLDADIEGLFLSHGQKQLFCLARAMLRSSTILILDEATSNVDGKTDEIMQRVIREKFSSHTIIAVAHKLDTILDFDKVAMLDGGRLIEFDDPYTLLNRGSAFSKLYNTTMAEQHTEEVEVNFADFMTSRNSVSSSRTLRSSHPGNEKS</sequence>
<dbReference type="CDD" id="cd03244">
    <property type="entry name" value="ABCC_MRP_domain2"/>
    <property type="match status" value="1"/>
</dbReference>
<reference evidence="16" key="1">
    <citation type="journal article" date="2014" name="BMC Genomics">
        <title>Genome characteristics reveal the impact of lichenization on lichen-forming fungus Endocarpon pusillum Hedwig (Verrucariales, Ascomycota).</title>
        <authorList>
            <person name="Wang Y.-Y."/>
            <person name="Liu B."/>
            <person name="Zhang X.-Y."/>
            <person name="Zhou Q.-M."/>
            <person name="Zhang T."/>
            <person name="Li H."/>
            <person name="Yu Y.-F."/>
            <person name="Zhang X.-L."/>
            <person name="Hao X.-Y."/>
            <person name="Wang M."/>
            <person name="Wang L."/>
            <person name="Wei J.-C."/>
        </authorList>
    </citation>
    <scope>NUCLEOTIDE SEQUENCE [LARGE SCALE GENOMIC DNA]</scope>
    <source>
        <strain evidence="16">Z07020 / HMAS-L-300199</strain>
    </source>
</reference>
<feature type="transmembrane region" description="Helical" evidence="12">
    <location>
        <begin position="1195"/>
        <end position="1218"/>
    </location>
</feature>
<feature type="transmembrane region" description="Helical" evidence="12">
    <location>
        <begin position="409"/>
        <end position="435"/>
    </location>
</feature>
<feature type="domain" description="ABC transporter" evidence="13">
    <location>
        <begin position="631"/>
        <end position="858"/>
    </location>
</feature>
<dbReference type="GO" id="GO:0005524">
    <property type="term" value="F:ATP binding"/>
    <property type="evidence" value="ECO:0007669"/>
    <property type="project" value="UniProtKB-KW"/>
</dbReference>
<evidence type="ECO:0000256" key="9">
    <source>
        <dbReference type="ARBA" id="ARBA00023136"/>
    </source>
</evidence>
<evidence type="ECO:0000256" key="3">
    <source>
        <dbReference type="ARBA" id="ARBA00022448"/>
    </source>
</evidence>
<dbReference type="Proteomes" id="UP000019373">
    <property type="component" value="Unassembled WGS sequence"/>
</dbReference>
<keyword evidence="4" id="KW-1003">Cell membrane</keyword>
<dbReference type="OrthoDB" id="6500128at2759"/>
<feature type="transmembrane region" description="Helical" evidence="12">
    <location>
        <begin position="36"/>
        <end position="57"/>
    </location>
</feature>
<feature type="transmembrane region" description="Helical" evidence="12">
    <location>
        <begin position="312"/>
        <end position="330"/>
    </location>
</feature>
<feature type="transmembrane region" description="Helical" evidence="12">
    <location>
        <begin position="69"/>
        <end position="90"/>
    </location>
</feature>
<evidence type="ECO:0000256" key="11">
    <source>
        <dbReference type="SAM" id="MobiDB-lite"/>
    </source>
</evidence>
<feature type="transmembrane region" description="Helical" evidence="12">
    <location>
        <begin position="260"/>
        <end position="278"/>
    </location>
</feature>
<dbReference type="Pfam" id="PF00005">
    <property type="entry name" value="ABC_tran"/>
    <property type="match status" value="2"/>
</dbReference>
<evidence type="ECO:0000313" key="15">
    <source>
        <dbReference type="EMBL" id="ERF76661.1"/>
    </source>
</evidence>
<dbReference type="Gene3D" id="3.40.50.300">
    <property type="entry name" value="P-loop containing nucleotide triphosphate hydrolases"/>
    <property type="match status" value="2"/>
</dbReference>
<comment type="subcellular location">
    <subcellularLocation>
        <location evidence="1">Cell membrane</location>
        <topology evidence="1">Multi-pass membrane protein</topology>
    </subcellularLocation>
</comment>
<dbReference type="GO" id="GO:0005886">
    <property type="term" value="C:plasma membrane"/>
    <property type="evidence" value="ECO:0007669"/>
    <property type="project" value="UniProtKB-SubCell"/>
</dbReference>
<feature type="region of interest" description="Disordered" evidence="11">
    <location>
        <begin position="588"/>
        <end position="621"/>
    </location>
</feature>
<keyword evidence="6" id="KW-0547">Nucleotide-binding</keyword>
<proteinExistence type="inferred from homology"/>
<dbReference type="FunFam" id="3.40.50.300:FF:001854">
    <property type="entry name" value="ABC multidrug transporter (Eurofung)"/>
    <property type="match status" value="1"/>
</dbReference>
<dbReference type="PROSITE" id="PS50893">
    <property type="entry name" value="ABC_TRANSPORTER_2"/>
    <property type="match status" value="2"/>
</dbReference>
<dbReference type="EMBL" id="KE720726">
    <property type="protein sequence ID" value="ERF76661.1"/>
    <property type="molecule type" value="Genomic_DNA"/>
</dbReference>
<feature type="transmembrane region" description="Helical" evidence="12">
    <location>
        <begin position="539"/>
        <end position="564"/>
    </location>
</feature>
<dbReference type="InterPro" id="IPR044746">
    <property type="entry name" value="ABCC_6TM_D1"/>
</dbReference>
<evidence type="ECO:0000256" key="6">
    <source>
        <dbReference type="ARBA" id="ARBA00022741"/>
    </source>
</evidence>
<evidence type="ECO:0000256" key="4">
    <source>
        <dbReference type="ARBA" id="ARBA00022475"/>
    </source>
</evidence>
<feature type="transmembrane region" description="Helical" evidence="12">
    <location>
        <begin position="102"/>
        <end position="120"/>
    </location>
</feature>
<feature type="transmembrane region" description="Helical" evidence="12">
    <location>
        <begin position="977"/>
        <end position="998"/>
    </location>
</feature>